<reference evidence="3 4" key="1">
    <citation type="journal article" date="2024" name="Plant J.">
        <title>Genome sequences and population genomics reveal climatic adaptation and genomic divergence between two closely related sweetgum species.</title>
        <authorList>
            <person name="Xu W.Q."/>
            <person name="Ren C.Q."/>
            <person name="Zhang X.Y."/>
            <person name="Comes H.P."/>
            <person name="Liu X.H."/>
            <person name="Li Y.G."/>
            <person name="Kettle C.J."/>
            <person name="Jalonen R."/>
            <person name="Gaisberger H."/>
            <person name="Ma Y.Z."/>
            <person name="Qiu Y.X."/>
        </authorList>
    </citation>
    <scope>NUCLEOTIDE SEQUENCE [LARGE SCALE GENOMIC DNA]</scope>
    <source>
        <strain evidence="3">Hangzhou</strain>
    </source>
</reference>
<feature type="domain" description="KIB1-4 beta-propeller" evidence="2">
    <location>
        <begin position="3"/>
        <end position="80"/>
    </location>
</feature>
<feature type="compositionally biased region" description="Acidic residues" evidence="1">
    <location>
        <begin position="179"/>
        <end position="189"/>
    </location>
</feature>
<evidence type="ECO:0000259" key="2">
    <source>
        <dbReference type="Pfam" id="PF03478"/>
    </source>
</evidence>
<feature type="region of interest" description="Disordered" evidence="1">
    <location>
        <begin position="121"/>
        <end position="202"/>
    </location>
</feature>
<dbReference type="Proteomes" id="UP001415857">
    <property type="component" value="Unassembled WGS sequence"/>
</dbReference>
<dbReference type="Pfam" id="PF03478">
    <property type="entry name" value="Beta-prop_KIB1-4"/>
    <property type="match status" value="1"/>
</dbReference>
<name>A0AAP0RA24_LIQFO</name>
<dbReference type="PANTHER" id="PTHR47123:SF15">
    <property type="entry name" value="F-BOX PROTEIN SKIP23"/>
    <property type="match status" value="1"/>
</dbReference>
<feature type="compositionally biased region" description="Acidic residues" evidence="1">
    <location>
        <begin position="139"/>
        <end position="152"/>
    </location>
</feature>
<evidence type="ECO:0000313" key="4">
    <source>
        <dbReference type="Proteomes" id="UP001415857"/>
    </source>
</evidence>
<comment type="caution">
    <text evidence="3">The sequence shown here is derived from an EMBL/GenBank/DDBJ whole genome shotgun (WGS) entry which is preliminary data.</text>
</comment>
<dbReference type="PANTHER" id="PTHR47123">
    <property type="entry name" value="F-BOX PROTEIN SKIP23"/>
    <property type="match status" value="1"/>
</dbReference>
<protein>
    <recommendedName>
        <fullName evidence="2">KIB1-4 beta-propeller domain-containing protein</fullName>
    </recommendedName>
</protein>
<evidence type="ECO:0000313" key="3">
    <source>
        <dbReference type="EMBL" id="KAK9273606.1"/>
    </source>
</evidence>
<dbReference type="InterPro" id="IPR051304">
    <property type="entry name" value="SCF_F-box_domain"/>
</dbReference>
<dbReference type="AlphaFoldDB" id="A0AAP0RA24"/>
<keyword evidence="4" id="KW-1185">Reference proteome</keyword>
<dbReference type="InterPro" id="IPR005174">
    <property type="entry name" value="KIB1-4_b-propeller"/>
</dbReference>
<accession>A0AAP0RA24</accession>
<gene>
    <name evidence="3" type="ORF">L1049_018416</name>
</gene>
<organism evidence="3 4">
    <name type="scientific">Liquidambar formosana</name>
    <name type="common">Formosan gum</name>
    <dbReference type="NCBI Taxonomy" id="63359"/>
    <lineage>
        <taxon>Eukaryota</taxon>
        <taxon>Viridiplantae</taxon>
        <taxon>Streptophyta</taxon>
        <taxon>Embryophyta</taxon>
        <taxon>Tracheophyta</taxon>
        <taxon>Spermatophyta</taxon>
        <taxon>Magnoliopsida</taxon>
        <taxon>eudicotyledons</taxon>
        <taxon>Gunneridae</taxon>
        <taxon>Pentapetalae</taxon>
        <taxon>Saxifragales</taxon>
        <taxon>Altingiaceae</taxon>
        <taxon>Liquidambar</taxon>
    </lineage>
</organism>
<proteinExistence type="predicted"/>
<dbReference type="EMBL" id="JBBPBK010000012">
    <property type="protein sequence ID" value="KAK9273606.1"/>
    <property type="molecule type" value="Genomic_DNA"/>
</dbReference>
<sequence>MQFVDSNGELFIVNIFSISKLEVFKIDFSHNELVRIYSLDDRVFFLSRQYSISLSAKEIEIGGNSLYFTGDDDETMCVFNFEDESLSLTAHHLSNNGTFSHDGLMPVLRFANNSRYNELEIIKNEEEEEEVSKGKKESEVEEEEEEGEEEELGVSNDKKKEEEEAEEEDEVSNAKKESEVEEEEEEEEVSNGKTESGVEDENVAIAEVIGQNFQLNFKS</sequence>
<evidence type="ECO:0000256" key="1">
    <source>
        <dbReference type="SAM" id="MobiDB-lite"/>
    </source>
</evidence>